<proteinExistence type="predicted"/>
<evidence type="ECO:0000313" key="1">
    <source>
        <dbReference type="EMBL" id="SUA47511.1"/>
    </source>
</evidence>
<dbReference type="EMBL" id="UGRU01000001">
    <property type="protein sequence ID" value="SUA47511.1"/>
    <property type="molecule type" value="Genomic_DNA"/>
</dbReference>
<dbReference type="Proteomes" id="UP000255082">
    <property type="component" value="Unassembled WGS sequence"/>
</dbReference>
<organism evidence="1 2">
    <name type="scientific">Nocardia africana</name>
    <dbReference type="NCBI Taxonomy" id="134964"/>
    <lineage>
        <taxon>Bacteria</taxon>
        <taxon>Bacillati</taxon>
        <taxon>Actinomycetota</taxon>
        <taxon>Actinomycetes</taxon>
        <taxon>Mycobacteriales</taxon>
        <taxon>Nocardiaceae</taxon>
        <taxon>Nocardia</taxon>
    </lineage>
</organism>
<dbReference type="SUPFAM" id="SSF160424">
    <property type="entry name" value="BH3703-like"/>
    <property type="match status" value="1"/>
</dbReference>
<evidence type="ECO:0000313" key="2">
    <source>
        <dbReference type="Proteomes" id="UP000255082"/>
    </source>
</evidence>
<protein>
    <submittedName>
        <fullName evidence="1">Uncharacterized protein</fullName>
    </submittedName>
</protein>
<dbReference type="AlphaFoldDB" id="A0A378X4E0"/>
<accession>A0A378X4E0</accession>
<sequence length="114" mass="13267">MAEAIVQGCVDEELEWDALTVVVNLHRQQSMFGYRYADDGNWSPDVRLSMQVLDRAIDLRTTMTTPDGKGWKVCLIQIRRSDMSVQVEFEYKNAKRWRVTPVNLESMVEELRPC</sequence>
<dbReference type="InterPro" id="IPR036170">
    <property type="entry name" value="YezG-like_sf"/>
</dbReference>
<gene>
    <name evidence="1" type="ORF">NCTC13184_06052</name>
</gene>
<name>A0A378X4E0_9NOCA</name>
<reference evidence="1 2" key="1">
    <citation type="submission" date="2018-06" db="EMBL/GenBank/DDBJ databases">
        <authorList>
            <consortium name="Pathogen Informatics"/>
            <person name="Doyle S."/>
        </authorList>
    </citation>
    <scope>NUCLEOTIDE SEQUENCE [LARGE SCALE GENOMIC DNA]</scope>
    <source>
        <strain evidence="1 2">NCTC13184</strain>
    </source>
</reference>